<dbReference type="InterPro" id="IPR036761">
    <property type="entry name" value="TTHA0802/YceI-like_sf"/>
</dbReference>
<dbReference type="InterPro" id="IPR007372">
    <property type="entry name" value="Lipid/polyisoprenoid-bd_YceI"/>
</dbReference>
<dbReference type="EMBL" id="WLVL01000004">
    <property type="protein sequence ID" value="MTB70615.1"/>
    <property type="molecule type" value="Genomic_DNA"/>
</dbReference>
<dbReference type="SMART" id="SM00867">
    <property type="entry name" value="YceI"/>
    <property type="match status" value="1"/>
</dbReference>
<feature type="domain" description="Lipid/polyisoprenoid-binding YceI-like" evidence="2">
    <location>
        <begin position="10"/>
        <end position="178"/>
    </location>
</feature>
<dbReference type="Pfam" id="PF04264">
    <property type="entry name" value="YceI"/>
    <property type="match status" value="1"/>
</dbReference>
<accession>A0A6I3IFR9</accession>
<gene>
    <name evidence="3" type="ORF">GGG17_01210</name>
</gene>
<evidence type="ECO:0000256" key="1">
    <source>
        <dbReference type="ARBA" id="ARBA00008812"/>
    </source>
</evidence>
<evidence type="ECO:0000259" key="2">
    <source>
        <dbReference type="SMART" id="SM00867"/>
    </source>
</evidence>
<comment type="similarity">
    <text evidence="1">Belongs to the UPF0312 family.</text>
</comment>
<evidence type="ECO:0000313" key="4">
    <source>
        <dbReference type="Proteomes" id="UP000431092"/>
    </source>
</evidence>
<dbReference type="SUPFAM" id="SSF101874">
    <property type="entry name" value="YceI-like"/>
    <property type="match status" value="1"/>
</dbReference>
<reference evidence="3 4" key="1">
    <citation type="submission" date="2019-11" db="EMBL/GenBank/DDBJ databases">
        <title>Whole genome sequencing identifies a novel species of the genus Arsenicicoccus isolated from human blood.</title>
        <authorList>
            <person name="Jeong J.H."/>
            <person name="Kweon O.J."/>
            <person name="Kim H.R."/>
            <person name="Kim T.-H."/>
            <person name="Ha S.-M."/>
            <person name="Lee M.-K."/>
        </authorList>
    </citation>
    <scope>NUCLEOTIDE SEQUENCE [LARGE SCALE GENOMIC DNA]</scope>
    <source>
        <strain evidence="3 4">MKL-02</strain>
    </source>
</reference>
<comment type="caution">
    <text evidence="3">The sequence shown here is derived from an EMBL/GenBank/DDBJ whole genome shotgun (WGS) entry which is preliminary data.</text>
</comment>
<proteinExistence type="inferred from homology"/>
<dbReference type="AlphaFoldDB" id="A0A6I3IFR9"/>
<dbReference type="Gene3D" id="2.40.128.110">
    <property type="entry name" value="Lipid/polyisoprenoid-binding, YceI-like"/>
    <property type="match status" value="1"/>
</dbReference>
<dbReference type="Proteomes" id="UP000431092">
    <property type="component" value="Unassembled WGS sequence"/>
</dbReference>
<organism evidence="3 4">
    <name type="scientific">Arsenicicoccus cauae</name>
    <dbReference type="NCBI Taxonomy" id="2663847"/>
    <lineage>
        <taxon>Bacteria</taxon>
        <taxon>Bacillati</taxon>
        <taxon>Actinomycetota</taxon>
        <taxon>Actinomycetes</taxon>
        <taxon>Micrococcales</taxon>
        <taxon>Intrasporangiaceae</taxon>
        <taxon>Arsenicicoccus</taxon>
    </lineage>
</organism>
<protein>
    <submittedName>
        <fullName evidence="3">Polyisoprenoid-binding protein</fullName>
    </submittedName>
</protein>
<name>A0A6I3IFR9_9MICO</name>
<dbReference type="RefSeq" id="WP_154591986.1">
    <property type="nucleotide sequence ID" value="NZ_WLVL01000004.1"/>
</dbReference>
<sequence>MTTLQQLDGTYVIDPVHSQLGFVARHAMVTKVRGTFSEFEGTATTGPDLQGARIELTAQVASVDTRNADRDGHLKTGDFFEAEKFPTLTFRSTSVEAADADTLRVTGDLTIKDVTKPVTIDFEFNGVATDPYGNQRIGFEGSTTIVRSDFGISFNAALETGGVLVSDKIQLELEVSAIKQA</sequence>
<keyword evidence="4" id="KW-1185">Reference proteome</keyword>
<dbReference type="PANTHER" id="PTHR34406:SF1">
    <property type="entry name" value="PROTEIN YCEI"/>
    <property type="match status" value="1"/>
</dbReference>
<dbReference type="PANTHER" id="PTHR34406">
    <property type="entry name" value="PROTEIN YCEI"/>
    <property type="match status" value="1"/>
</dbReference>
<evidence type="ECO:0000313" key="3">
    <source>
        <dbReference type="EMBL" id="MTB70615.1"/>
    </source>
</evidence>